<feature type="transmembrane region" description="Helical" evidence="1">
    <location>
        <begin position="152"/>
        <end position="173"/>
    </location>
</feature>
<dbReference type="InterPro" id="IPR002798">
    <property type="entry name" value="SpoIIM-like"/>
</dbReference>
<accession>A0AAJ1RB94</accession>
<dbReference type="Proteomes" id="UP001167919">
    <property type="component" value="Unassembled WGS sequence"/>
</dbReference>
<feature type="transmembrane region" description="Helical" evidence="1">
    <location>
        <begin position="62"/>
        <end position="83"/>
    </location>
</feature>
<evidence type="ECO:0000313" key="2">
    <source>
        <dbReference type="EMBL" id="MDN6900448.1"/>
    </source>
</evidence>
<dbReference type="PANTHER" id="PTHR35337:SF1">
    <property type="entry name" value="SLR1478 PROTEIN"/>
    <property type="match status" value="1"/>
</dbReference>
<dbReference type="Proteomes" id="UP000286907">
    <property type="component" value="Chromosome"/>
</dbReference>
<reference evidence="3" key="3">
    <citation type="submission" date="2020-01" db="EMBL/GenBank/DDBJ databases">
        <authorList>
            <person name="Cousin F.J."/>
            <person name="Le Guellec R."/>
            <person name="Cretenet M."/>
        </authorList>
    </citation>
    <scope>NUCLEOTIDE SEQUENCE</scope>
    <source>
        <strain evidence="3">UCMA 15228</strain>
    </source>
</reference>
<dbReference type="EMBL" id="SDWY01000003">
    <property type="protein sequence ID" value="MDN6900448.1"/>
    <property type="molecule type" value="Genomic_DNA"/>
</dbReference>
<proteinExistence type="predicted"/>
<keyword evidence="1" id="KW-0812">Transmembrane</keyword>
<dbReference type="PANTHER" id="PTHR35337">
    <property type="entry name" value="SLR1478 PROTEIN"/>
    <property type="match status" value="1"/>
</dbReference>
<reference evidence="3 4" key="1">
    <citation type="journal article" date="2019" name="Syst. Appl. Microbiol.">
        <title>Oenococcus sicerae sp. nov., isolated from French cider.</title>
        <authorList>
            <person name="Cousin F.J."/>
            <person name="Le Guellec R."/>
            <person name="Chagnot C."/>
            <person name="Goux D."/>
            <person name="Dalmasso M."/>
            <person name="Laplace J.M."/>
            <person name="Cretenet M."/>
        </authorList>
    </citation>
    <scope>NUCLEOTIDE SEQUENCE [LARGE SCALE GENOMIC DNA]</scope>
    <source>
        <strain evidence="3 4">UCMA 15228</strain>
    </source>
</reference>
<sequence>MTFFSKQTSNFLIKKETVLLSLSLFCAGFVFVSLLLIAVFVYNHAETNVPIALKNQLSSLNFWAILAQNTGVAIALLSGSFFVKVPTVLLLLANGAGLGFVLTANMYTTGQWLYFIALISVHGIIELTALMIAGNIGFQKIDWSKKTEIKKLINTIILIIFLLIIAAAMETYVTPLFWR</sequence>
<dbReference type="Pfam" id="PF01944">
    <property type="entry name" value="SpoIIM"/>
    <property type="match status" value="1"/>
</dbReference>
<feature type="transmembrane region" description="Helical" evidence="1">
    <location>
        <begin position="20"/>
        <end position="42"/>
    </location>
</feature>
<feature type="transmembrane region" description="Helical" evidence="1">
    <location>
        <begin position="88"/>
        <end position="106"/>
    </location>
</feature>
<dbReference type="RefSeq" id="WP_128685728.1">
    <property type="nucleotide sequence ID" value="NZ_CP029684.2"/>
</dbReference>
<name>A0AAJ1RB94_9LACO</name>
<evidence type="ECO:0000256" key="1">
    <source>
        <dbReference type="SAM" id="Phobius"/>
    </source>
</evidence>
<keyword evidence="4" id="KW-1185">Reference proteome</keyword>
<dbReference type="InterPro" id="IPR008075">
    <property type="entry name" value="LIMR"/>
</dbReference>
<keyword evidence="1" id="KW-1133">Transmembrane helix</keyword>
<evidence type="ECO:0000313" key="5">
    <source>
        <dbReference type="Proteomes" id="UP001167919"/>
    </source>
</evidence>
<evidence type="ECO:0000313" key="3">
    <source>
        <dbReference type="EMBL" id="QAS69532.1"/>
    </source>
</evidence>
<dbReference type="AlphaFoldDB" id="A0AAJ1RB94"/>
<keyword evidence="1" id="KW-0472">Membrane</keyword>
<protein>
    <submittedName>
        <fullName evidence="2">Stage II sporulation protein M</fullName>
    </submittedName>
</protein>
<gene>
    <name evidence="3" type="ORF">DLJ48_02835</name>
    <name evidence="2" type="ORF">EVC35_05445</name>
</gene>
<evidence type="ECO:0000313" key="4">
    <source>
        <dbReference type="Proteomes" id="UP000286907"/>
    </source>
</evidence>
<dbReference type="PRINTS" id="PR01692">
    <property type="entry name" value="LIPOCALINIMR"/>
</dbReference>
<organism evidence="2 5">
    <name type="scientific">Oenococcus sicerae</name>
    <dbReference type="NCBI Taxonomy" id="2203724"/>
    <lineage>
        <taxon>Bacteria</taxon>
        <taxon>Bacillati</taxon>
        <taxon>Bacillota</taxon>
        <taxon>Bacilli</taxon>
        <taxon>Lactobacillales</taxon>
        <taxon>Lactobacillaceae</taxon>
        <taxon>Oenococcus</taxon>
    </lineage>
</organism>
<feature type="transmembrane region" description="Helical" evidence="1">
    <location>
        <begin position="112"/>
        <end position="132"/>
    </location>
</feature>
<reference evidence="2" key="2">
    <citation type="submission" date="2019-01" db="EMBL/GenBank/DDBJ databases">
        <title>Oenococcus sicerae UCMA17102.</title>
        <authorList>
            <person name="Cousin F.J."/>
            <person name="Le Guellec R."/>
            <person name="Cretenet M."/>
        </authorList>
    </citation>
    <scope>NUCLEOTIDE SEQUENCE</scope>
    <source>
        <strain evidence="2">UCMA17102</strain>
    </source>
</reference>
<dbReference type="EMBL" id="CP029684">
    <property type="protein sequence ID" value="QAS69532.1"/>
    <property type="molecule type" value="Genomic_DNA"/>
</dbReference>